<feature type="compositionally biased region" description="Low complexity" evidence="1">
    <location>
        <begin position="313"/>
        <end position="324"/>
    </location>
</feature>
<evidence type="ECO:0000313" key="3">
    <source>
        <dbReference type="Proteomes" id="UP000294848"/>
    </source>
</evidence>
<dbReference type="Gene3D" id="2.180.10.10">
    <property type="entry name" value="RHS repeat-associated core"/>
    <property type="match status" value="1"/>
</dbReference>
<dbReference type="OrthoDB" id="1191296at2"/>
<dbReference type="EMBL" id="SNWI01000011">
    <property type="protein sequence ID" value="TDN96738.1"/>
    <property type="molecule type" value="Genomic_DNA"/>
</dbReference>
<name>A0A4V3BWX3_9BACT</name>
<dbReference type="InterPro" id="IPR050708">
    <property type="entry name" value="T6SS_VgrG/RHS"/>
</dbReference>
<dbReference type="Proteomes" id="UP000294848">
    <property type="component" value="Unassembled WGS sequence"/>
</dbReference>
<evidence type="ECO:0000256" key="1">
    <source>
        <dbReference type="SAM" id="MobiDB-lite"/>
    </source>
</evidence>
<comment type="caution">
    <text evidence="2">The sequence shown here is derived from an EMBL/GenBank/DDBJ whole genome shotgun (WGS) entry which is preliminary data.</text>
</comment>
<evidence type="ECO:0000313" key="2">
    <source>
        <dbReference type="EMBL" id="TDN96738.1"/>
    </source>
</evidence>
<protein>
    <submittedName>
        <fullName evidence="2">RHS repeat-associated protein</fullName>
    </submittedName>
</protein>
<sequence length="355" mass="38302">MTNPVSVRFRVCLVGRRKRRWCERLLYLETNVFYKFEYHLKDHLGNVRVVFGGHSNGQPEYIQRTDYYPFGLVMAQKNYTSFDELSADRAPFEDKYLYNGKEWQNDEVGGVKLDWYDYGARFYDPQLGRFHTIDPLADSYYSLSPYGYVAGNPIGARDENGEWINFVVGAVFGAVVDAGLQAVEIALDDNKSASDFSWKSVGVSAASGAVGAGIISKVGKTIKVAKLARIAIKASAELATDATASAANQLVTTGEVDLKDVAVDAAAGQLIGGPVGNIVKGKAQASKAGKVLTHQADRAKRLASEGAAKPTRKAAAQEATEKAANYGTGRAMAAGAASSNAASTYVKRLDDENQE</sequence>
<dbReference type="RefSeq" id="WP_133466677.1">
    <property type="nucleotide sequence ID" value="NZ_SNWI01000011.1"/>
</dbReference>
<dbReference type="InterPro" id="IPR022385">
    <property type="entry name" value="Rhs_assc_core"/>
</dbReference>
<proteinExistence type="predicted"/>
<accession>A0A4V3BWX3</accession>
<reference evidence="2 3" key="1">
    <citation type="submission" date="2019-03" db="EMBL/GenBank/DDBJ databases">
        <title>Freshwater and sediment microbial communities from various areas in North America, analyzing microbe dynamics in response to fracking.</title>
        <authorList>
            <person name="Lamendella R."/>
        </authorList>
    </citation>
    <scope>NUCLEOTIDE SEQUENCE [LARGE SCALE GENOMIC DNA]</scope>
    <source>
        <strain evidence="2 3">114D</strain>
    </source>
</reference>
<gene>
    <name evidence="2" type="ORF">DET52_111108</name>
</gene>
<organism evidence="2 3">
    <name type="scientific">Sunxiuqinia elliptica</name>
    <dbReference type="NCBI Taxonomy" id="655355"/>
    <lineage>
        <taxon>Bacteria</taxon>
        <taxon>Pseudomonadati</taxon>
        <taxon>Bacteroidota</taxon>
        <taxon>Bacteroidia</taxon>
        <taxon>Marinilabiliales</taxon>
        <taxon>Prolixibacteraceae</taxon>
        <taxon>Sunxiuqinia</taxon>
    </lineage>
</organism>
<feature type="compositionally biased region" description="Low complexity" evidence="1">
    <location>
        <begin position="331"/>
        <end position="343"/>
    </location>
</feature>
<dbReference type="AlphaFoldDB" id="A0A4V3BWX3"/>
<dbReference type="PANTHER" id="PTHR32305:SF15">
    <property type="entry name" value="PROTEIN RHSA-RELATED"/>
    <property type="match status" value="1"/>
</dbReference>
<dbReference type="NCBIfam" id="TIGR03696">
    <property type="entry name" value="Rhs_assc_core"/>
    <property type="match status" value="1"/>
</dbReference>
<feature type="region of interest" description="Disordered" evidence="1">
    <location>
        <begin position="300"/>
        <end position="355"/>
    </location>
</feature>
<dbReference type="PANTHER" id="PTHR32305">
    <property type="match status" value="1"/>
</dbReference>